<evidence type="ECO:0000259" key="7">
    <source>
        <dbReference type="PROSITE" id="PS50112"/>
    </source>
</evidence>
<name>A0ABW3QNU1_9BACT</name>
<comment type="caution">
    <text evidence="9">The sequence shown here is derived from an EMBL/GenBank/DDBJ whole genome shotgun (WGS) entry which is preliminary data.</text>
</comment>
<dbReference type="InterPro" id="IPR001789">
    <property type="entry name" value="Sig_transdc_resp-reg_receiver"/>
</dbReference>
<feature type="domain" description="PAS" evidence="7">
    <location>
        <begin position="143"/>
        <end position="215"/>
    </location>
</feature>
<dbReference type="CDD" id="cd17580">
    <property type="entry name" value="REC_2_DhkD-like"/>
    <property type="match status" value="1"/>
</dbReference>
<evidence type="ECO:0000313" key="9">
    <source>
        <dbReference type="EMBL" id="MFD1144620.1"/>
    </source>
</evidence>
<dbReference type="InterPro" id="IPR003661">
    <property type="entry name" value="HisK_dim/P_dom"/>
</dbReference>
<dbReference type="CDD" id="cd00075">
    <property type="entry name" value="HATPase"/>
    <property type="match status" value="1"/>
</dbReference>
<dbReference type="Gene3D" id="3.30.565.10">
    <property type="entry name" value="Histidine kinase-like ATPase, C-terminal domain"/>
    <property type="match status" value="1"/>
</dbReference>
<dbReference type="SUPFAM" id="SSF47384">
    <property type="entry name" value="Homodimeric domain of signal transducing histidine kinase"/>
    <property type="match status" value="1"/>
</dbReference>
<gene>
    <name evidence="9" type="ORF">ACFQ4C_26060</name>
</gene>
<evidence type="ECO:0000259" key="8">
    <source>
        <dbReference type="PROSITE" id="PS50113"/>
    </source>
</evidence>
<dbReference type="PANTHER" id="PTHR43547">
    <property type="entry name" value="TWO-COMPONENT HISTIDINE KINASE"/>
    <property type="match status" value="1"/>
</dbReference>
<dbReference type="InterPro" id="IPR013655">
    <property type="entry name" value="PAS_fold_3"/>
</dbReference>
<dbReference type="InterPro" id="IPR004358">
    <property type="entry name" value="Sig_transdc_His_kin-like_C"/>
</dbReference>
<evidence type="ECO:0000256" key="3">
    <source>
        <dbReference type="ARBA" id="ARBA00022553"/>
    </source>
</evidence>
<protein>
    <recommendedName>
        <fullName evidence="2">histidine kinase</fullName>
        <ecNumber evidence="2">2.7.13.3</ecNumber>
    </recommendedName>
</protein>
<dbReference type="Gene3D" id="2.10.70.100">
    <property type="match status" value="1"/>
</dbReference>
<organism evidence="9 10">
    <name type="scientific">Larkinella insperata</name>
    <dbReference type="NCBI Taxonomy" id="332158"/>
    <lineage>
        <taxon>Bacteria</taxon>
        <taxon>Pseudomonadati</taxon>
        <taxon>Bacteroidota</taxon>
        <taxon>Cytophagia</taxon>
        <taxon>Cytophagales</taxon>
        <taxon>Spirosomataceae</taxon>
        <taxon>Larkinella</taxon>
    </lineage>
</organism>
<reference evidence="10" key="1">
    <citation type="journal article" date="2019" name="Int. J. Syst. Evol. Microbiol.">
        <title>The Global Catalogue of Microorganisms (GCM) 10K type strain sequencing project: providing services to taxonomists for standard genome sequencing and annotation.</title>
        <authorList>
            <consortium name="The Broad Institute Genomics Platform"/>
            <consortium name="The Broad Institute Genome Sequencing Center for Infectious Disease"/>
            <person name="Wu L."/>
            <person name="Ma J."/>
        </authorList>
    </citation>
    <scope>NUCLEOTIDE SEQUENCE [LARGE SCALE GENOMIC DNA]</scope>
    <source>
        <strain evidence="10">CCUG 55608</strain>
    </source>
</reference>
<dbReference type="Pfam" id="PF08447">
    <property type="entry name" value="PAS_3"/>
    <property type="match status" value="2"/>
</dbReference>
<dbReference type="NCBIfam" id="TIGR00229">
    <property type="entry name" value="sensory_box"/>
    <property type="match status" value="3"/>
</dbReference>
<dbReference type="Pfam" id="PF00512">
    <property type="entry name" value="HisKA"/>
    <property type="match status" value="1"/>
</dbReference>
<sequence>MNTSTQPEFSGSLGPTTAQDYQTLLESFAQAFWETDAQGQVVTDSPSWRAYTGQSLEQWLGEGWATAVHPQDRAISLQQWKLAVQQRSPLNGEYRLQRPDGGWQWTNVRATPILNPDGSVRKWLGVNIDISEKKQAEEALCQQEQRTRLTIEAARMATWEWDLVNSQVYWNEQHFLLLGLCPHNEPLPDRVFMDHLHPEDAPRIQAELSRAIQQQTPYDAQYRMIRQDGQTRWMNGYGRVTEVVDGQPIRMSGVMVDITDRKQAEERLRLSEERLQRAMSIRTVGVIYFDLQGGIHDANEAFQRLSGYSHQALVSGQVRWDELTPPEFMEVTRNAQNEYRIKGENTPYEKQYIRPDGSRWWGLFAGKRVSEGEYVEFVLDITENKQTGQALREANRRKDEFLAMLAHELRNPLASIRLGMDLLGDSEGDDSTVAQTVGLINGQVDHLVRLVDDLLDVSRISRGKIQLHLERVELGALVNSAVQAIRGQFETLHKQLHFKPATGSLYVRGDATRLSQAMTNLLTNGLRYTGEQGQVWVSLTAQGDQALLRVSDNGIGLAADQLTAIFELFVQLDTSLARSQGGLGIGLTLVQRLVDMHGGRVEAHSRGLGQGSEFVISLPLLKELSPLATVPEFTTLSKRPPHQRILVIEDNEGLAFLLTQTLKQRGYEVTTCYNGLQGLEAGQQQLPGVVLCDIGLPELDGYETARQIRQQPWGQSVLLIAISGYGQQEDKWKARQAGFDAHLVKPINLQELLELLEN</sequence>
<dbReference type="InterPro" id="IPR036097">
    <property type="entry name" value="HisK_dim/P_sf"/>
</dbReference>
<dbReference type="EC" id="2.7.13.3" evidence="2"/>
<dbReference type="Pfam" id="PF02518">
    <property type="entry name" value="HATPase_c"/>
    <property type="match status" value="1"/>
</dbReference>
<dbReference type="SMART" id="SM00448">
    <property type="entry name" value="REC"/>
    <property type="match status" value="1"/>
</dbReference>
<feature type="domain" description="Histidine kinase" evidence="5">
    <location>
        <begin position="404"/>
        <end position="622"/>
    </location>
</feature>
<dbReference type="EMBL" id="JBHTLP010000022">
    <property type="protein sequence ID" value="MFD1144620.1"/>
    <property type="molecule type" value="Genomic_DNA"/>
</dbReference>
<dbReference type="Gene3D" id="3.30.450.20">
    <property type="entry name" value="PAS domain"/>
    <property type="match status" value="3"/>
</dbReference>
<dbReference type="Pfam" id="PF13426">
    <property type="entry name" value="PAS_9"/>
    <property type="match status" value="1"/>
</dbReference>
<evidence type="ECO:0000256" key="2">
    <source>
        <dbReference type="ARBA" id="ARBA00012438"/>
    </source>
</evidence>
<feature type="domain" description="PAC" evidence="8">
    <location>
        <begin position="218"/>
        <end position="270"/>
    </location>
</feature>
<dbReference type="InterPro" id="IPR003594">
    <property type="entry name" value="HATPase_dom"/>
</dbReference>
<dbReference type="Proteomes" id="UP001597116">
    <property type="component" value="Unassembled WGS sequence"/>
</dbReference>
<dbReference type="SMART" id="SM00387">
    <property type="entry name" value="HATPase_c"/>
    <property type="match status" value="1"/>
</dbReference>
<accession>A0ABW3QNU1</accession>
<dbReference type="InterPro" id="IPR001610">
    <property type="entry name" value="PAC"/>
</dbReference>
<dbReference type="PROSITE" id="PS50109">
    <property type="entry name" value="HIS_KIN"/>
    <property type="match status" value="1"/>
</dbReference>
<dbReference type="InterPro" id="IPR000014">
    <property type="entry name" value="PAS"/>
</dbReference>
<keyword evidence="10" id="KW-1185">Reference proteome</keyword>
<dbReference type="InterPro" id="IPR005467">
    <property type="entry name" value="His_kinase_dom"/>
</dbReference>
<dbReference type="InterPro" id="IPR035965">
    <property type="entry name" value="PAS-like_dom_sf"/>
</dbReference>
<dbReference type="CDD" id="cd00130">
    <property type="entry name" value="PAS"/>
    <property type="match status" value="3"/>
</dbReference>
<feature type="modified residue" description="4-aspartylphosphate" evidence="4">
    <location>
        <position position="693"/>
    </location>
</feature>
<dbReference type="PRINTS" id="PR00344">
    <property type="entry name" value="BCTRLSENSOR"/>
</dbReference>
<dbReference type="SUPFAM" id="SSF55785">
    <property type="entry name" value="PYP-like sensor domain (PAS domain)"/>
    <property type="match status" value="3"/>
</dbReference>
<dbReference type="CDD" id="cd00082">
    <property type="entry name" value="HisKA"/>
    <property type="match status" value="1"/>
</dbReference>
<dbReference type="InterPro" id="IPR036890">
    <property type="entry name" value="HATPase_C_sf"/>
</dbReference>
<evidence type="ECO:0000256" key="1">
    <source>
        <dbReference type="ARBA" id="ARBA00000085"/>
    </source>
</evidence>
<feature type="domain" description="Response regulatory" evidence="6">
    <location>
        <begin position="644"/>
        <end position="758"/>
    </location>
</feature>
<dbReference type="PROSITE" id="PS50113">
    <property type="entry name" value="PAC"/>
    <property type="match status" value="2"/>
</dbReference>
<dbReference type="PROSITE" id="PS50110">
    <property type="entry name" value="RESPONSE_REGULATORY"/>
    <property type="match status" value="1"/>
</dbReference>
<dbReference type="RefSeq" id="WP_379885287.1">
    <property type="nucleotide sequence ID" value="NZ_JBHTLP010000022.1"/>
</dbReference>
<evidence type="ECO:0000259" key="6">
    <source>
        <dbReference type="PROSITE" id="PS50110"/>
    </source>
</evidence>
<keyword evidence="3 4" id="KW-0597">Phosphoprotein</keyword>
<feature type="domain" description="PAS" evidence="7">
    <location>
        <begin position="271"/>
        <end position="344"/>
    </location>
</feature>
<dbReference type="SMART" id="SM00086">
    <property type="entry name" value="PAC"/>
    <property type="match status" value="3"/>
</dbReference>
<dbReference type="InterPro" id="IPR011006">
    <property type="entry name" value="CheY-like_superfamily"/>
</dbReference>
<proteinExistence type="predicted"/>
<dbReference type="SUPFAM" id="SSF55874">
    <property type="entry name" value="ATPase domain of HSP90 chaperone/DNA topoisomerase II/histidine kinase"/>
    <property type="match status" value="1"/>
</dbReference>
<dbReference type="SMART" id="SM00388">
    <property type="entry name" value="HisKA"/>
    <property type="match status" value="1"/>
</dbReference>
<feature type="domain" description="PAC" evidence="8">
    <location>
        <begin position="90"/>
        <end position="142"/>
    </location>
</feature>
<dbReference type="SUPFAM" id="SSF52172">
    <property type="entry name" value="CheY-like"/>
    <property type="match status" value="1"/>
</dbReference>
<comment type="catalytic activity">
    <reaction evidence="1">
        <text>ATP + protein L-histidine = ADP + protein N-phospho-L-histidine.</text>
        <dbReference type="EC" id="2.7.13.3"/>
    </reaction>
</comment>
<dbReference type="Pfam" id="PF00072">
    <property type="entry name" value="Response_reg"/>
    <property type="match status" value="1"/>
</dbReference>
<evidence type="ECO:0000256" key="4">
    <source>
        <dbReference type="PROSITE-ProRule" id="PRU00169"/>
    </source>
</evidence>
<evidence type="ECO:0000313" key="10">
    <source>
        <dbReference type="Proteomes" id="UP001597116"/>
    </source>
</evidence>
<dbReference type="InterPro" id="IPR000700">
    <property type="entry name" value="PAS-assoc_C"/>
</dbReference>
<dbReference type="PROSITE" id="PS50112">
    <property type="entry name" value="PAS"/>
    <property type="match status" value="3"/>
</dbReference>
<dbReference type="Gene3D" id="1.10.287.130">
    <property type="match status" value="1"/>
</dbReference>
<feature type="domain" description="PAS" evidence="7">
    <location>
        <begin position="17"/>
        <end position="87"/>
    </location>
</feature>
<dbReference type="Gene3D" id="3.40.50.2300">
    <property type="match status" value="1"/>
</dbReference>
<dbReference type="SMART" id="SM00091">
    <property type="entry name" value="PAS"/>
    <property type="match status" value="3"/>
</dbReference>
<dbReference type="PANTHER" id="PTHR43547:SF2">
    <property type="entry name" value="HYBRID SIGNAL TRANSDUCTION HISTIDINE KINASE C"/>
    <property type="match status" value="1"/>
</dbReference>
<evidence type="ECO:0000259" key="5">
    <source>
        <dbReference type="PROSITE" id="PS50109"/>
    </source>
</evidence>